<evidence type="ECO:0000256" key="8">
    <source>
        <dbReference type="ARBA" id="ARBA00022603"/>
    </source>
</evidence>
<keyword evidence="8 15" id="KW-0489">Methyltransferase</keyword>
<evidence type="ECO:0000256" key="17">
    <source>
        <dbReference type="RuleBase" id="RU003464"/>
    </source>
</evidence>
<dbReference type="OrthoDB" id="9807416at2"/>
<feature type="binding site" evidence="15 16">
    <location>
        <position position="130"/>
    </location>
    <ligand>
        <name>S-adenosyl-L-methionine</name>
        <dbReference type="ChEBI" id="CHEBI:59789"/>
    </ligand>
</feature>
<keyword evidence="20" id="KW-1185">Reference proteome</keyword>
<accession>A0A517YR15</accession>
<comment type="subunit">
    <text evidence="4 15 17">Homodimer.</text>
</comment>
<dbReference type="NCBIfam" id="NF000648">
    <property type="entry name" value="PRK00026.1"/>
    <property type="match status" value="1"/>
</dbReference>
<dbReference type="SUPFAM" id="SSF75217">
    <property type="entry name" value="alpha/beta knot"/>
    <property type="match status" value="1"/>
</dbReference>
<comment type="similarity">
    <text evidence="3 15 17">Belongs to the RNA methyltransferase TrmD family.</text>
</comment>
<protein>
    <recommendedName>
        <fullName evidence="6 15">tRNA (guanine-N(1)-)-methyltransferase</fullName>
        <ecNumber evidence="5 15">2.1.1.228</ecNumber>
    </recommendedName>
    <alternativeName>
        <fullName evidence="12 15">M1G-methyltransferase</fullName>
    </alternativeName>
    <alternativeName>
        <fullName evidence="13 15">tRNA [GM37] methyltransferase</fullName>
    </alternativeName>
</protein>
<feature type="binding site" evidence="15 16">
    <location>
        <begin position="150"/>
        <end position="155"/>
    </location>
    <ligand>
        <name>S-adenosyl-L-methionine</name>
        <dbReference type="ChEBI" id="CHEBI:59789"/>
    </ligand>
</feature>
<dbReference type="GO" id="GO:0002939">
    <property type="term" value="P:tRNA N1-guanine methylation"/>
    <property type="evidence" value="ECO:0007669"/>
    <property type="project" value="TreeGrafter"/>
</dbReference>
<dbReference type="GO" id="GO:0052906">
    <property type="term" value="F:tRNA (guanine(37)-N1)-methyltransferase activity"/>
    <property type="evidence" value="ECO:0007669"/>
    <property type="project" value="UniProtKB-UniRule"/>
</dbReference>
<keyword evidence="7 15" id="KW-0963">Cytoplasm</keyword>
<dbReference type="InterPro" id="IPR029028">
    <property type="entry name" value="Alpha/beta_knot_MTases"/>
</dbReference>
<comment type="catalytic activity">
    <reaction evidence="14 15 17">
        <text>guanosine(37) in tRNA + S-adenosyl-L-methionine = N(1)-methylguanosine(37) in tRNA + S-adenosyl-L-homocysteine + H(+)</text>
        <dbReference type="Rhea" id="RHEA:36899"/>
        <dbReference type="Rhea" id="RHEA-COMP:10145"/>
        <dbReference type="Rhea" id="RHEA-COMP:10147"/>
        <dbReference type="ChEBI" id="CHEBI:15378"/>
        <dbReference type="ChEBI" id="CHEBI:57856"/>
        <dbReference type="ChEBI" id="CHEBI:59789"/>
        <dbReference type="ChEBI" id="CHEBI:73542"/>
        <dbReference type="ChEBI" id="CHEBI:74269"/>
        <dbReference type="EC" id="2.1.1.228"/>
    </reaction>
</comment>
<evidence type="ECO:0000256" key="6">
    <source>
        <dbReference type="ARBA" id="ARBA00014679"/>
    </source>
</evidence>
<comment type="function">
    <text evidence="1 15 17">Specifically methylates guanosine-37 in various tRNAs.</text>
</comment>
<dbReference type="Pfam" id="PF01746">
    <property type="entry name" value="tRNA_m1G_MT"/>
    <property type="match status" value="1"/>
</dbReference>
<dbReference type="EMBL" id="CP036425">
    <property type="protein sequence ID" value="QDU32621.1"/>
    <property type="molecule type" value="Genomic_DNA"/>
</dbReference>
<evidence type="ECO:0000256" key="2">
    <source>
        <dbReference type="ARBA" id="ARBA00004496"/>
    </source>
</evidence>
<evidence type="ECO:0000259" key="18">
    <source>
        <dbReference type="Pfam" id="PF01746"/>
    </source>
</evidence>
<evidence type="ECO:0000256" key="9">
    <source>
        <dbReference type="ARBA" id="ARBA00022679"/>
    </source>
</evidence>
<dbReference type="Gene3D" id="3.40.1280.10">
    <property type="match status" value="1"/>
</dbReference>
<dbReference type="GO" id="GO:0005829">
    <property type="term" value="C:cytosol"/>
    <property type="evidence" value="ECO:0007669"/>
    <property type="project" value="TreeGrafter"/>
</dbReference>
<dbReference type="InterPro" id="IPR002649">
    <property type="entry name" value="tRNA_m1G_MeTrfase_TrmD"/>
</dbReference>
<dbReference type="FunFam" id="3.40.1280.10:FF:000001">
    <property type="entry name" value="tRNA (guanine-N(1)-)-methyltransferase"/>
    <property type="match status" value="1"/>
</dbReference>
<dbReference type="Gene3D" id="1.10.1270.20">
    <property type="entry name" value="tRNA(m1g37)methyltransferase, domain 2"/>
    <property type="match status" value="1"/>
</dbReference>
<gene>
    <name evidence="15 19" type="primary">trmD</name>
    <name evidence="19" type="ORF">KS4_06550</name>
</gene>
<evidence type="ECO:0000256" key="10">
    <source>
        <dbReference type="ARBA" id="ARBA00022691"/>
    </source>
</evidence>
<evidence type="ECO:0000256" key="5">
    <source>
        <dbReference type="ARBA" id="ARBA00012807"/>
    </source>
</evidence>
<organism evidence="19 20">
    <name type="scientific">Poriferisphaera corsica</name>
    <dbReference type="NCBI Taxonomy" id="2528020"/>
    <lineage>
        <taxon>Bacteria</taxon>
        <taxon>Pseudomonadati</taxon>
        <taxon>Planctomycetota</taxon>
        <taxon>Phycisphaerae</taxon>
        <taxon>Phycisphaerales</taxon>
        <taxon>Phycisphaeraceae</taxon>
        <taxon>Poriferisphaera</taxon>
    </lineage>
</organism>
<sequence>MRIDICTLFPEMFEGVLGSSILKRAAEPVVDKSDGSVREAVCSYHTWNIRDYTTNRHQKVDQPPYGGGPGMVIQCQPVFDCVNAVREVKGDDGVVLPKGRLIHLTPQGKVWDQKMAEEMAKEERVIFLAGHYEAIDQRVIDELEPVEVSIGDYVLSGGELAAMVMIDSIVRLIPGALGHEESAHQDSFSEGANRLLDCSHYTRPATWEGREVPSVLMSGNHAKIEAWRREEALQNTKARRPDLLGEAESRDD</sequence>
<dbReference type="NCBIfam" id="TIGR00088">
    <property type="entry name" value="trmD"/>
    <property type="match status" value="1"/>
</dbReference>
<dbReference type="InterPro" id="IPR023148">
    <property type="entry name" value="tRNA_m1G_MeTrfase_C_sf"/>
</dbReference>
<evidence type="ECO:0000313" key="20">
    <source>
        <dbReference type="Proteomes" id="UP000317369"/>
    </source>
</evidence>
<evidence type="ECO:0000256" key="7">
    <source>
        <dbReference type="ARBA" id="ARBA00022490"/>
    </source>
</evidence>
<proteinExistence type="inferred from homology"/>
<evidence type="ECO:0000256" key="1">
    <source>
        <dbReference type="ARBA" id="ARBA00002634"/>
    </source>
</evidence>
<evidence type="ECO:0000256" key="4">
    <source>
        <dbReference type="ARBA" id="ARBA00011738"/>
    </source>
</evidence>
<evidence type="ECO:0000256" key="14">
    <source>
        <dbReference type="ARBA" id="ARBA00047783"/>
    </source>
</evidence>
<keyword evidence="11 15" id="KW-0819">tRNA processing</keyword>
<evidence type="ECO:0000256" key="11">
    <source>
        <dbReference type="ARBA" id="ARBA00022694"/>
    </source>
</evidence>
<dbReference type="Proteomes" id="UP000317369">
    <property type="component" value="Chromosome"/>
</dbReference>
<dbReference type="PIRSF" id="PIRSF000386">
    <property type="entry name" value="tRNA_mtase"/>
    <property type="match status" value="1"/>
</dbReference>
<dbReference type="RefSeq" id="WP_145074495.1">
    <property type="nucleotide sequence ID" value="NZ_CP036425.1"/>
</dbReference>
<keyword evidence="10 15" id="KW-0949">S-adenosyl-L-methionine</keyword>
<evidence type="ECO:0000256" key="13">
    <source>
        <dbReference type="ARBA" id="ARBA00033392"/>
    </source>
</evidence>
<evidence type="ECO:0000313" key="19">
    <source>
        <dbReference type="EMBL" id="QDU32621.1"/>
    </source>
</evidence>
<evidence type="ECO:0000256" key="15">
    <source>
        <dbReference type="HAMAP-Rule" id="MF_00605"/>
    </source>
</evidence>
<dbReference type="PANTHER" id="PTHR46417">
    <property type="entry name" value="TRNA (GUANINE-N(1)-)-METHYLTRANSFERASE"/>
    <property type="match status" value="1"/>
</dbReference>
<reference evidence="19 20" key="1">
    <citation type="submission" date="2019-02" db="EMBL/GenBank/DDBJ databases">
        <title>Deep-cultivation of Planctomycetes and their phenomic and genomic characterization uncovers novel biology.</title>
        <authorList>
            <person name="Wiegand S."/>
            <person name="Jogler M."/>
            <person name="Boedeker C."/>
            <person name="Pinto D."/>
            <person name="Vollmers J."/>
            <person name="Rivas-Marin E."/>
            <person name="Kohn T."/>
            <person name="Peeters S.H."/>
            <person name="Heuer A."/>
            <person name="Rast P."/>
            <person name="Oberbeckmann S."/>
            <person name="Bunk B."/>
            <person name="Jeske O."/>
            <person name="Meyerdierks A."/>
            <person name="Storesund J.E."/>
            <person name="Kallscheuer N."/>
            <person name="Luecker S."/>
            <person name="Lage O.M."/>
            <person name="Pohl T."/>
            <person name="Merkel B.J."/>
            <person name="Hornburger P."/>
            <person name="Mueller R.-W."/>
            <person name="Bruemmer F."/>
            <person name="Labrenz M."/>
            <person name="Spormann A.M."/>
            <person name="Op den Camp H."/>
            <person name="Overmann J."/>
            <person name="Amann R."/>
            <person name="Jetten M.S.M."/>
            <person name="Mascher T."/>
            <person name="Medema M.H."/>
            <person name="Devos D.P."/>
            <person name="Kaster A.-K."/>
            <person name="Ovreas L."/>
            <person name="Rohde M."/>
            <person name="Galperin M.Y."/>
            <person name="Jogler C."/>
        </authorList>
    </citation>
    <scope>NUCLEOTIDE SEQUENCE [LARGE SCALE GENOMIC DNA]</scope>
    <source>
        <strain evidence="19 20">KS4</strain>
    </source>
</reference>
<dbReference type="AlphaFoldDB" id="A0A517YR15"/>
<name>A0A517YR15_9BACT</name>
<dbReference type="EC" id="2.1.1.228" evidence="5 15"/>
<dbReference type="InterPro" id="IPR029026">
    <property type="entry name" value="tRNA_m1G_MTases_N"/>
</dbReference>
<dbReference type="InterPro" id="IPR016009">
    <property type="entry name" value="tRNA_MeTrfase_TRMD/TRM10"/>
</dbReference>
<evidence type="ECO:0000256" key="16">
    <source>
        <dbReference type="PIRSR" id="PIRSR000386-1"/>
    </source>
</evidence>
<feature type="domain" description="tRNA methyltransferase TRMD/TRM10-type" evidence="18">
    <location>
        <begin position="1"/>
        <end position="244"/>
    </location>
</feature>
<dbReference type="CDD" id="cd18080">
    <property type="entry name" value="TrmD-like"/>
    <property type="match status" value="1"/>
</dbReference>
<comment type="subcellular location">
    <subcellularLocation>
        <location evidence="2 15 17">Cytoplasm</location>
    </subcellularLocation>
</comment>
<dbReference type="KEGG" id="pcor:KS4_06550"/>
<dbReference type="HAMAP" id="MF_00605">
    <property type="entry name" value="TrmD"/>
    <property type="match status" value="1"/>
</dbReference>
<dbReference type="PANTHER" id="PTHR46417:SF1">
    <property type="entry name" value="TRNA (GUANINE-N(1)-)-METHYLTRANSFERASE"/>
    <property type="match status" value="1"/>
</dbReference>
<keyword evidence="9 15" id="KW-0808">Transferase</keyword>
<evidence type="ECO:0000256" key="12">
    <source>
        <dbReference type="ARBA" id="ARBA00029736"/>
    </source>
</evidence>
<evidence type="ECO:0000256" key="3">
    <source>
        <dbReference type="ARBA" id="ARBA00007630"/>
    </source>
</evidence>